<proteinExistence type="predicted"/>
<comment type="caution">
    <text evidence="2">The sequence shown here is derived from an EMBL/GenBank/DDBJ whole genome shotgun (WGS) entry which is preliminary data.</text>
</comment>
<evidence type="ECO:0000313" key="2">
    <source>
        <dbReference type="EMBL" id="KAJ1215245.1"/>
    </source>
</evidence>
<feature type="compositionally biased region" description="Basic and acidic residues" evidence="1">
    <location>
        <begin position="63"/>
        <end position="99"/>
    </location>
</feature>
<reference evidence="2" key="1">
    <citation type="journal article" date="2022" name="bioRxiv">
        <title>Sequencing and chromosome-scale assembly of the giantPleurodeles waltlgenome.</title>
        <authorList>
            <person name="Brown T."/>
            <person name="Elewa A."/>
            <person name="Iarovenko S."/>
            <person name="Subramanian E."/>
            <person name="Araus A.J."/>
            <person name="Petzold A."/>
            <person name="Susuki M."/>
            <person name="Suzuki K.-i.T."/>
            <person name="Hayashi T."/>
            <person name="Toyoda A."/>
            <person name="Oliveira C."/>
            <person name="Osipova E."/>
            <person name="Leigh N.D."/>
            <person name="Simon A."/>
            <person name="Yun M.H."/>
        </authorList>
    </citation>
    <scope>NUCLEOTIDE SEQUENCE</scope>
    <source>
        <strain evidence="2">20211129_DDA</strain>
        <tissue evidence="2">Liver</tissue>
    </source>
</reference>
<dbReference type="AlphaFoldDB" id="A0AAV7WR36"/>
<keyword evidence="3" id="KW-1185">Reference proteome</keyword>
<organism evidence="2 3">
    <name type="scientific">Pleurodeles waltl</name>
    <name type="common">Iberian ribbed newt</name>
    <dbReference type="NCBI Taxonomy" id="8319"/>
    <lineage>
        <taxon>Eukaryota</taxon>
        <taxon>Metazoa</taxon>
        <taxon>Chordata</taxon>
        <taxon>Craniata</taxon>
        <taxon>Vertebrata</taxon>
        <taxon>Euteleostomi</taxon>
        <taxon>Amphibia</taxon>
        <taxon>Batrachia</taxon>
        <taxon>Caudata</taxon>
        <taxon>Salamandroidea</taxon>
        <taxon>Salamandridae</taxon>
        <taxon>Pleurodelinae</taxon>
        <taxon>Pleurodeles</taxon>
    </lineage>
</organism>
<protein>
    <submittedName>
        <fullName evidence="2">Uncharacterized protein</fullName>
    </submittedName>
</protein>
<dbReference type="EMBL" id="JANPWB010000001">
    <property type="protein sequence ID" value="KAJ1215245.1"/>
    <property type="molecule type" value="Genomic_DNA"/>
</dbReference>
<dbReference type="Proteomes" id="UP001066276">
    <property type="component" value="Chromosome 1_1"/>
</dbReference>
<evidence type="ECO:0000256" key="1">
    <source>
        <dbReference type="SAM" id="MobiDB-lite"/>
    </source>
</evidence>
<accession>A0AAV7WR36</accession>
<sequence length="155" mass="17634">MLLGLISNAKLYCSRLSDNAAPDAPELRTPLYVRDGDDDLPSSQRNGDAGNHLGNPDIQVPEYIERNDGLGARGKEEKEGQNADREKKERKETEDERRIGNNKVFPETTGQPWEKKRVETRARRHVPGGTWLTKHTIKGFQAQNQNVFYWECDDA</sequence>
<name>A0AAV7WR36_PLEWA</name>
<feature type="region of interest" description="Disordered" evidence="1">
    <location>
        <begin position="19"/>
        <end position="119"/>
    </location>
</feature>
<gene>
    <name evidence="2" type="ORF">NDU88_002854</name>
</gene>
<evidence type="ECO:0000313" key="3">
    <source>
        <dbReference type="Proteomes" id="UP001066276"/>
    </source>
</evidence>